<comment type="similarity">
    <text evidence="1 8">Belongs to the thioredoxin family.</text>
</comment>
<dbReference type="GO" id="GO:0005829">
    <property type="term" value="C:cytosol"/>
    <property type="evidence" value="ECO:0007669"/>
    <property type="project" value="TreeGrafter"/>
</dbReference>
<feature type="site" description="Deprotonates C-terminal active site Cys" evidence="9">
    <location>
        <position position="24"/>
    </location>
</feature>
<evidence type="ECO:0000256" key="8">
    <source>
        <dbReference type="PIRNR" id="PIRNR000077"/>
    </source>
</evidence>
<dbReference type="PROSITE" id="PS51352">
    <property type="entry name" value="THIOREDOXIN_2"/>
    <property type="match status" value="1"/>
</dbReference>
<keyword evidence="5 10" id="KW-1015">Disulfide bond</keyword>
<dbReference type="Pfam" id="PF00085">
    <property type="entry name" value="Thioredoxin"/>
    <property type="match status" value="1"/>
</dbReference>
<keyword evidence="4" id="KW-0249">Electron transport</keyword>
<evidence type="ECO:0000256" key="4">
    <source>
        <dbReference type="ARBA" id="ARBA00022982"/>
    </source>
</evidence>
<feature type="site" description="Contributes to redox potential value" evidence="9">
    <location>
        <position position="31"/>
    </location>
</feature>
<dbReference type="PANTHER" id="PTHR45663">
    <property type="entry name" value="GEO12009P1"/>
    <property type="match status" value="1"/>
</dbReference>
<dbReference type="AlphaFoldDB" id="A0A1M4Y9V8"/>
<feature type="site" description="Contributes to redox potential value" evidence="9">
    <location>
        <position position="32"/>
    </location>
</feature>
<organism evidence="12 13">
    <name type="scientific">Desulfofundulus australicus DSM 11792</name>
    <dbReference type="NCBI Taxonomy" id="1121425"/>
    <lineage>
        <taxon>Bacteria</taxon>
        <taxon>Bacillati</taxon>
        <taxon>Bacillota</taxon>
        <taxon>Clostridia</taxon>
        <taxon>Eubacteriales</taxon>
        <taxon>Peptococcaceae</taxon>
        <taxon>Desulfofundulus</taxon>
    </lineage>
</organism>
<dbReference type="Gene3D" id="3.40.30.10">
    <property type="entry name" value="Glutaredoxin"/>
    <property type="match status" value="1"/>
</dbReference>
<feature type="disulfide bond" description="Redox-active" evidence="10">
    <location>
        <begin position="30"/>
        <end position="33"/>
    </location>
</feature>
<dbReference type="PRINTS" id="PR00421">
    <property type="entry name" value="THIOREDOXIN"/>
</dbReference>
<dbReference type="RefSeq" id="WP_073164323.1">
    <property type="nucleotide sequence ID" value="NZ_FQUW01000013.1"/>
</dbReference>
<dbReference type="InterPro" id="IPR036249">
    <property type="entry name" value="Thioredoxin-like_sf"/>
</dbReference>
<dbReference type="CDD" id="cd02947">
    <property type="entry name" value="TRX_family"/>
    <property type="match status" value="1"/>
</dbReference>
<dbReference type="NCBIfam" id="TIGR01068">
    <property type="entry name" value="thioredoxin"/>
    <property type="match status" value="1"/>
</dbReference>
<dbReference type="GO" id="GO:0015035">
    <property type="term" value="F:protein-disulfide reductase activity"/>
    <property type="evidence" value="ECO:0007669"/>
    <property type="project" value="UniProtKB-UniRule"/>
</dbReference>
<dbReference type="PANTHER" id="PTHR45663:SF11">
    <property type="entry name" value="GEO12009P1"/>
    <property type="match status" value="1"/>
</dbReference>
<reference evidence="13" key="1">
    <citation type="submission" date="2016-11" db="EMBL/GenBank/DDBJ databases">
        <authorList>
            <person name="Varghese N."/>
            <person name="Submissions S."/>
        </authorList>
    </citation>
    <scope>NUCLEOTIDE SEQUENCE [LARGE SCALE GENOMIC DNA]</scope>
    <source>
        <strain evidence="13">DSM 11792</strain>
    </source>
</reference>
<dbReference type="SUPFAM" id="SSF52833">
    <property type="entry name" value="Thioredoxin-like"/>
    <property type="match status" value="1"/>
</dbReference>
<dbReference type="GO" id="GO:0045454">
    <property type="term" value="P:cell redox homeostasis"/>
    <property type="evidence" value="ECO:0007669"/>
    <property type="project" value="TreeGrafter"/>
</dbReference>
<accession>A0A1M4Y9V8</accession>
<protein>
    <recommendedName>
        <fullName evidence="2 7">Thioredoxin</fullName>
    </recommendedName>
</protein>
<name>A0A1M4Y9V8_9FIRM</name>
<evidence type="ECO:0000256" key="10">
    <source>
        <dbReference type="PIRSR" id="PIRSR000077-4"/>
    </source>
</evidence>
<sequence>MTLELNESNFDSEVLQSSLPVLVDFWAPWCGPCRSMAPIIDELAAEFAGRVKVAKVNVDQNRDLAGRFGVMSIPTLIMFKGGQVMGQIVGYTPKGVLAKKLESLL</sequence>
<evidence type="ECO:0000256" key="3">
    <source>
        <dbReference type="ARBA" id="ARBA00022448"/>
    </source>
</evidence>
<evidence type="ECO:0000259" key="11">
    <source>
        <dbReference type="PROSITE" id="PS51352"/>
    </source>
</evidence>
<evidence type="ECO:0000256" key="1">
    <source>
        <dbReference type="ARBA" id="ARBA00008987"/>
    </source>
</evidence>
<evidence type="ECO:0000313" key="13">
    <source>
        <dbReference type="Proteomes" id="UP000184196"/>
    </source>
</evidence>
<dbReference type="InterPro" id="IPR013766">
    <property type="entry name" value="Thioredoxin_domain"/>
</dbReference>
<gene>
    <name evidence="12" type="ORF">SAMN02745218_01298</name>
</gene>
<keyword evidence="3" id="KW-0813">Transport</keyword>
<evidence type="ECO:0000256" key="9">
    <source>
        <dbReference type="PIRSR" id="PIRSR000077-1"/>
    </source>
</evidence>
<feature type="active site" description="Nucleophile" evidence="9">
    <location>
        <position position="33"/>
    </location>
</feature>
<keyword evidence="13" id="KW-1185">Reference proteome</keyword>
<evidence type="ECO:0000256" key="7">
    <source>
        <dbReference type="NCBIfam" id="TIGR01068"/>
    </source>
</evidence>
<dbReference type="PROSITE" id="PS00194">
    <property type="entry name" value="THIOREDOXIN_1"/>
    <property type="match status" value="1"/>
</dbReference>
<feature type="active site" description="Nucleophile" evidence="9">
    <location>
        <position position="30"/>
    </location>
</feature>
<dbReference type="PIRSF" id="PIRSF000077">
    <property type="entry name" value="Thioredoxin"/>
    <property type="match status" value="1"/>
</dbReference>
<feature type="domain" description="Thioredoxin" evidence="11">
    <location>
        <begin position="1"/>
        <end position="105"/>
    </location>
</feature>
<proteinExistence type="inferred from homology"/>
<dbReference type="FunFam" id="3.40.30.10:FF:000001">
    <property type="entry name" value="Thioredoxin"/>
    <property type="match status" value="1"/>
</dbReference>
<dbReference type="InterPro" id="IPR017937">
    <property type="entry name" value="Thioredoxin_CS"/>
</dbReference>
<dbReference type="InterPro" id="IPR005746">
    <property type="entry name" value="Thioredoxin"/>
</dbReference>
<dbReference type="Proteomes" id="UP000184196">
    <property type="component" value="Unassembled WGS sequence"/>
</dbReference>
<dbReference type="EMBL" id="FQUW01000013">
    <property type="protein sequence ID" value="SHF02607.1"/>
    <property type="molecule type" value="Genomic_DNA"/>
</dbReference>
<evidence type="ECO:0000313" key="12">
    <source>
        <dbReference type="EMBL" id="SHF02607.1"/>
    </source>
</evidence>
<keyword evidence="6 10" id="KW-0676">Redox-active center</keyword>
<evidence type="ECO:0000256" key="2">
    <source>
        <dbReference type="ARBA" id="ARBA00020570"/>
    </source>
</evidence>
<evidence type="ECO:0000256" key="6">
    <source>
        <dbReference type="ARBA" id="ARBA00023284"/>
    </source>
</evidence>
<evidence type="ECO:0000256" key="5">
    <source>
        <dbReference type="ARBA" id="ARBA00023157"/>
    </source>
</evidence>
<dbReference type="OrthoDB" id="9790390at2"/>